<sequence length="125" mass="14103">MDGGHENLLKLSQLVEFKIDPKSPVMTDSDKAILSENRSALIGACKFWNTVFIPQLYQTIVITSKYEQEDPAAFSRYSHLIRIIKTCSCMSLPDPEFFGPECRFLTEIHITGNIDHTDSAADDPH</sequence>
<reference evidence="1" key="1">
    <citation type="journal article" date="2020" name="Fungal Divers.">
        <title>Resolving the Mortierellaceae phylogeny through synthesis of multi-gene phylogenetics and phylogenomics.</title>
        <authorList>
            <person name="Vandepol N."/>
            <person name="Liber J."/>
            <person name="Desiro A."/>
            <person name="Na H."/>
            <person name="Kennedy M."/>
            <person name="Barry K."/>
            <person name="Grigoriev I.V."/>
            <person name="Miller A.N."/>
            <person name="O'Donnell K."/>
            <person name="Stajich J.E."/>
            <person name="Bonito G."/>
        </authorList>
    </citation>
    <scope>NUCLEOTIDE SEQUENCE</scope>
    <source>
        <strain evidence="1">MES-2147</strain>
    </source>
</reference>
<comment type="caution">
    <text evidence="1">The sequence shown here is derived from an EMBL/GenBank/DDBJ whole genome shotgun (WGS) entry which is preliminary data.</text>
</comment>
<proteinExistence type="predicted"/>
<dbReference type="Proteomes" id="UP000749646">
    <property type="component" value="Unassembled WGS sequence"/>
</dbReference>
<evidence type="ECO:0000313" key="1">
    <source>
        <dbReference type="EMBL" id="KAF9957345.1"/>
    </source>
</evidence>
<gene>
    <name evidence="1" type="ORF">BGZ65_002114</name>
</gene>
<organism evidence="1 2">
    <name type="scientific">Modicella reniformis</name>
    <dbReference type="NCBI Taxonomy" id="1440133"/>
    <lineage>
        <taxon>Eukaryota</taxon>
        <taxon>Fungi</taxon>
        <taxon>Fungi incertae sedis</taxon>
        <taxon>Mucoromycota</taxon>
        <taxon>Mortierellomycotina</taxon>
        <taxon>Mortierellomycetes</taxon>
        <taxon>Mortierellales</taxon>
        <taxon>Mortierellaceae</taxon>
        <taxon>Modicella</taxon>
    </lineage>
</organism>
<protein>
    <submittedName>
        <fullName evidence="1">Uncharacterized protein</fullName>
    </submittedName>
</protein>
<keyword evidence="2" id="KW-1185">Reference proteome</keyword>
<evidence type="ECO:0000313" key="2">
    <source>
        <dbReference type="Proteomes" id="UP000749646"/>
    </source>
</evidence>
<dbReference type="AlphaFoldDB" id="A0A9P6J4A6"/>
<accession>A0A9P6J4A6</accession>
<dbReference type="EMBL" id="JAAAHW010006626">
    <property type="protein sequence ID" value="KAF9957345.1"/>
    <property type="molecule type" value="Genomic_DNA"/>
</dbReference>
<name>A0A9P6J4A6_9FUNG</name>